<gene>
    <name evidence="2" type="ORF">SAMN05216481_104332</name>
</gene>
<dbReference type="RefSeq" id="WP_093658414.1">
    <property type="nucleotide sequence ID" value="NZ_FOET01000004.1"/>
</dbReference>
<evidence type="ECO:0000313" key="3">
    <source>
        <dbReference type="Proteomes" id="UP000199055"/>
    </source>
</evidence>
<feature type="domain" description="YbaK/aminoacyl-tRNA synthetase-associated" evidence="1">
    <location>
        <begin position="51"/>
        <end position="164"/>
    </location>
</feature>
<reference evidence="2 3" key="1">
    <citation type="submission" date="2016-10" db="EMBL/GenBank/DDBJ databases">
        <authorList>
            <person name="de Groot N.N."/>
        </authorList>
    </citation>
    <scope>NUCLEOTIDE SEQUENCE [LARGE SCALE GENOMIC DNA]</scope>
    <source>
        <strain evidence="2 3">CGMCC 4.3519</strain>
    </source>
</reference>
<dbReference type="AlphaFoldDB" id="A0A1H9DWZ2"/>
<sequence length="187" mass="19272">MRAPIGNFTDAWPVTDKLDLLAPPVAAALRGPVPADGVVYVDSDPDDADTARFGEVHGIPPEQSANCVVVAARRGQETTLAACVVLAHTRADVNRTVRRELGARKASFAPMETAVGESGMEYGGITPIGLPQGWPLLVDAAVADTPYAVVGSGRRRGKLLVPGALLAGLSGARVLDGLGLQAARTGD</sequence>
<keyword evidence="3" id="KW-1185">Reference proteome</keyword>
<protein>
    <submittedName>
        <fullName evidence="2">Cys-tRNA(Pro) deacylase, prolyl-tRNA editing enzyme YbaK/EbsC</fullName>
    </submittedName>
</protein>
<dbReference type="Gene3D" id="3.90.960.10">
    <property type="entry name" value="YbaK/aminoacyl-tRNA synthetase-associated domain"/>
    <property type="match status" value="1"/>
</dbReference>
<proteinExistence type="predicted"/>
<evidence type="ECO:0000313" key="2">
    <source>
        <dbReference type="EMBL" id="SEQ18030.1"/>
    </source>
</evidence>
<evidence type="ECO:0000259" key="1">
    <source>
        <dbReference type="Pfam" id="PF04073"/>
    </source>
</evidence>
<dbReference type="InterPro" id="IPR007214">
    <property type="entry name" value="YbaK/aa-tRNA-synth-assoc-dom"/>
</dbReference>
<organism evidence="2 3">
    <name type="scientific">Streptomyces radiopugnans</name>
    <dbReference type="NCBI Taxonomy" id="403935"/>
    <lineage>
        <taxon>Bacteria</taxon>
        <taxon>Bacillati</taxon>
        <taxon>Actinomycetota</taxon>
        <taxon>Actinomycetes</taxon>
        <taxon>Kitasatosporales</taxon>
        <taxon>Streptomycetaceae</taxon>
        <taxon>Streptomyces</taxon>
    </lineage>
</organism>
<dbReference type="EMBL" id="FOET01000004">
    <property type="protein sequence ID" value="SEQ18030.1"/>
    <property type="molecule type" value="Genomic_DNA"/>
</dbReference>
<dbReference type="InterPro" id="IPR036754">
    <property type="entry name" value="YbaK/aa-tRNA-synt-asso_dom_sf"/>
</dbReference>
<name>A0A1H9DWZ2_9ACTN</name>
<dbReference type="SUPFAM" id="SSF55826">
    <property type="entry name" value="YbaK/ProRS associated domain"/>
    <property type="match status" value="1"/>
</dbReference>
<dbReference type="STRING" id="403935.SAMN05216481_104332"/>
<dbReference type="Proteomes" id="UP000199055">
    <property type="component" value="Unassembled WGS sequence"/>
</dbReference>
<accession>A0A1H9DWZ2</accession>
<dbReference type="Pfam" id="PF04073">
    <property type="entry name" value="tRNA_edit"/>
    <property type="match status" value="1"/>
</dbReference>
<dbReference type="GO" id="GO:0002161">
    <property type="term" value="F:aminoacyl-tRNA deacylase activity"/>
    <property type="evidence" value="ECO:0007669"/>
    <property type="project" value="InterPro"/>
</dbReference>